<feature type="binding site" evidence="9">
    <location>
        <position position="38"/>
    </location>
    <ligand>
        <name>ATP</name>
        <dbReference type="ChEBI" id="CHEBI:30616"/>
    </ligand>
</feature>
<proteinExistence type="inferred from homology"/>
<dbReference type="PROSITE" id="PS50011">
    <property type="entry name" value="PROTEIN_KINASE_DOM"/>
    <property type="match status" value="1"/>
</dbReference>
<evidence type="ECO:0000256" key="8">
    <source>
        <dbReference type="ARBA" id="ARBA00048679"/>
    </source>
</evidence>
<evidence type="ECO:0000256" key="3">
    <source>
        <dbReference type="ARBA" id="ARBA00022679"/>
    </source>
</evidence>
<evidence type="ECO:0000256" key="4">
    <source>
        <dbReference type="ARBA" id="ARBA00022741"/>
    </source>
</evidence>
<dbReference type="Pfam" id="PF00069">
    <property type="entry name" value="Pkinase"/>
    <property type="match status" value="1"/>
</dbReference>
<comment type="caution">
    <text evidence="13">The sequence shown here is derived from an EMBL/GenBank/DDBJ whole genome shotgun (WGS) entry which is preliminary data.</text>
</comment>
<keyword evidence="14" id="KW-1185">Reference proteome</keyword>
<name>A0ABR2IPA0_9EUKA</name>
<evidence type="ECO:0000256" key="5">
    <source>
        <dbReference type="ARBA" id="ARBA00022777"/>
    </source>
</evidence>
<evidence type="ECO:0000313" key="14">
    <source>
        <dbReference type="Proteomes" id="UP001470230"/>
    </source>
</evidence>
<keyword evidence="3" id="KW-0808">Transferase</keyword>
<dbReference type="InterPro" id="IPR051131">
    <property type="entry name" value="NEK_Ser/Thr_kinase_NIMA"/>
</dbReference>
<dbReference type="Proteomes" id="UP001470230">
    <property type="component" value="Unassembled WGS sequence"/>
</dbReference>
<evidence type="ECO:0000313" key="13">
    <source>
        <dbReference type="EMBL" id="KAK8866493.1"/>
    </source>
</evidence>
<dbReference type="PROSITE" id="PS00107">
    <property type="entry name" value="PROTEIN_KINASE_ATP"/>
    <property type="match status" value="1"/>
</dbReference>
<dbReference type="InterPro" id="IPR011009">
    <property type="entry name" value="Kinase-like_dom_sf"/>
</dbReference>
<keyword evidence="2 10" id="KW-0723">Serine/threonine-protein kinase</keyword>
<evidence type="ECO:0000256" key="9">
    <source>
        <dbReference type="PROSITE-ProRule" id="PRU10141"/>
    </source>
</evidence>
<evidence type="ECO:0000259" key="12">
    <source>
        <dbReference type="PROSITE" id="PS50011"/>
    </source>
</evidence>
<accession>A0ABR2IPA0</accession>
<dbReference type="InterPro" id="IPR000719">
    <property type="entry name" value="Prot_kinase_dom"/>
</dbReference>
<dbReference type="InterPro" id="IPR017441">
    <property type="entry name" value="Protein_kinase_ATP_BS"/>
</dbReference>
<keyword evidence="6 9" id="KW-0067">ATP-binding</keyword>
<sequence length="432" mass="49864">MISPQISRFRELKVLGHGTYGSVYKARRESDGINYAVKVVNLSSLSQKEIQDSLNEIRLMASFTSPFIIRFYEAFIDNKKLCIVTEYARLGDLAHLIQRRKKKGKPLQEDVIWCYFLQILKGLHSLHSSGVIHRDLKSANILISAPDLVKIADLGVSTVLETRQLTRTQIGTPLYLAPEIWKKRPYNQKCDMWSLGVLLYEMMTFNYPFNASNAQELANKVVTGKFVLPSSRYSSDLIMLVRRLLQVNPLLRPSVKDILNLQCVKQRLPMLDTFIEQDQITVGDKLLDTIKVPHNLKNVNLPDPTYNKKANIVKPIDQRLHAKRGVPVHTRIDLISSPELQKITDHDWWSPNRPATNIRLGKLDAIHEPTPIRLNFVDENKLDSDEETNQPTPPEYTPKRAPPRRYVPPQQVVREAREEFRINPRFKRRPIR</sequence>
<evidence type="ECO:0000256" key="11">
    <source>
        <dbReference type="SAM" id="MobiDB-lite"/>
    </source>
</evidence>
<evidence type="ECO:0000256" key="1">
    <source>
        <dbReference type="ARBA" id="ARBA00012513"/>
    </source>
</evidence>
<evidence type="ECO:0000256" key="7">
    <source>
        <dbReference type="ARBA" id="ARBA00047899"/>
    </source>
</evidence>
<organism evidence="13 14">
    <name type="scientific">Tritrichomonas musculus</name>
    <dbReference type="NCBI Taxonomy" id="1915356"/>
    <lineage>
        <taxon>Eukaryota</taxon>
        <taxon>Metamonada</taxon>
        <taxon>Parabasalia</taxon>
        <taxon>Tritrichomonadida</taxon>
        <taxon>Tritrichomonadidae</taxon>
        <taxon>Tritrichomonas</taxon>
    </lineage>
</organism>
<keyword evidence="5" id="KW-0418">Kinase</keyword>
<dbReference type="Gene3D" id="3.30.200.20">
    <property type="entry name" value="Phosphorylase Kinase, domain 1"/>
    <property type="match status" value="1"/>
</dbReference>
<dbReference type="EMBL" id="JAPFFF010000015">
    <property type="protein sequence ID" value="KAK8866493.1"/>
    <property type="molecule type" value="Genomic_DNA"/>
</dbReference>
<comment type="catalytic activity">
    <reaction evidence="8">
        <text>L-seryl-[protein] + ATP = O-phospho-L-seryl-[protein] + ADP + H(+)</text>
        <dbReference type="Rhea" id="RHEA:17989"/>
        <dbReference type="Rhea" id="RHEA-COMP:9863"/>
        <dbReference type="Rhea" id="RHEA-COMP:11604"/>
        <dbReference type="ChEBI" id="CHEBI:15378"/>
        <dbReference type="ChEBI" id="CHEBI:29999"/>
        <dbReference type="ChEBI" id="CHEBI:30616"/>
        <dbReference type="ChEBI" id="CHEBI:83421"/>
        <dbReference type="ChEBI" id="CHEBI:456216"/>
        <dbReference type="EC" id="2.7.11.1"/>
    </reaction>
</comment>
<dbReference type="Gene3D" id="1.10.510.10">
    <property type="entry name" value="Transferase(Phosphotransferase) domain 1"/>
    <property type="match status" value="1"/>
</dbReference>
<dbReference type="PANTHER" id="PTHR44899">
    <property type="entry name" value="CAMK FAMILY PROTEIN KINASE"/>
    <property type="match status" value="1"/>
</dbReference>
<reference evidence="13 14" key="1">
    <citation type="submission" date="2024-04" db="EMBL/GenBank/DDBJ databases">
        <title>Tritrichomonas musculus Genome.</title>
        <authorList>
            <person name="Alves-Ferreira E."/>
            <person name="Grigg M."/>
            <person name="Lorenzi H."/>
            <person name="Galac M."/>
        </authorList>
    </citation>
    <scope>NUCLEOTIDE SEQUENCE [LARGE SCALE GENOMIC DNA]</scope>
    <source>
        <strain evidence="13 14">EAF2021</strain>
    </source>
</reference>
<feature type="domain" description="Protein kinase" evidence="12">
    <location>
        <begin position="9"/>
        <end position="271"/>
    </location>
</feature>
<dbReference type="PROSITE" id="PS00108">
    <property type="entry name" value="PROTEIN_KINASE_ST"/>
    <property type="match status" value="1"/>
</dbReference>
<comment type="similarity">
    <text evidence="10">Belongs to the protein kinase superfamily.</text>
</comment>
<dbReference type="EC" id="2.7.11.1" evidence="1"/>
<dbReference type="PANTHER" id="PTHR44899:SF6">
    <property type="entry name" value="SERINE_THREONINE PROTEIN KINASE"/>
    <property type="match status" value="1"/>
</dbReference>
<evidence type="ECO:0000256" key="2">
    <source>
        <dbReference type="ARBA" id="ARBA00022527"/>
    </source>
</evidence>
<gene>
    <name evidence="13" type="ORF">M9Y10_009457</name>
</gene>
<evidence type="ECO:0000256" key="10">
    <source>
        <dbReference type="RuleBase" id="RU000304"/>
    </source>
</evidence>
<dbReference type="SMART" id="SM00220">
    <property type="entry name" value="S_TKc"/>
    <property type="match status" value="1"/>
</dbReference>
<feature type="region of interest" description="Disordered" evidence="11">
    <location>
        <begin position="377"/>
        <end position="412"/>
    </location>
</feature>
<keyword evidence="4 9" id="KW-0547">Nucleotide-binding</keyword>
<dbReference type="InterPro" id="IPR008271">
    <property type="entry name" value="Ser/Thr_kinase_AS"/>
</dbReference>
<comment type="catalytic activity">
    <reaction evidence="7">
        <text>L-threonyl-[protein] + ATP = O-phospho-L-threonyl-[protein] + ADP + H(+)</text>
        <dbReference type="Rhea" id="RHEA:46608"/>
        <dbReference type="Rhea" id="RHEA-COMP:11060"/>
        <dbReference type="Rhea" id="RHEA-COMP:11605"/>
        <dbReference type="ChEBI" id="CHEBI:15378"/>
        <dbReference type="ChEBI" id="CHEBI:30013"/>
        <dbReference type="ChEBI" id="CHEBI:30616"/>
        <dbReference type="ChEBI" id="CHEBI:61977"/>
        <dbReference type="ChEBI" id="CHEBI:456216"/>
        <dbReference type="EC" id="2.7.11.1"/>
    </reaction>
</comment>
<evidence type="ECO:0000256" key="6">
    <source>
        <dbReference type="ARBA" id="ARBA00022840"/>
    </source>
</evidence>
<dbReference type="SUPFAM" id="SSF56112">
    <property type="entry name" value="Protein kinase-like (PK-like)"/>
    <property type="match status" value="1"/>
</dbReference>
<protein>
    <recommendedName>
        <fullName evidence="1">non-specific serine/threonine protein kinase</fullName>
        <ecNumber evidence="1">2.7.11.1</ecNumber>
    </recommendedName>
</protein>
<dbReference type="CDD" id="cd08530">
    <property type="entry name" value="STKc_CNK2-like"/>
    <property type="match status" value="1"/>
</dbReference>